<dbReference type="InterPro" id="IPR009080">
    <property type="entry name" value="tRNAsynth_Ia_anticodon-bd"/>
</dbReference>
<dbReference type="Pfam" id="PF00750">
    <property type="entry name" value="tRNA-synt_1d"/>
    <property type="match status" value="1"/>
</dbReference>
<dbReference type="InterPro" id="IPR014729">
    <property type="entry name" value="Rossmann-like_a/b/a_fold"/>
</dbReference>
<dbReference type="GO" id="GO:0004814">
    <property type="term" value="F:arginine-tRNA ligase activity"/>
    <property type="evidence" value="ECO:0007669"/>
    <property type="project" value="UniProtKB-EC"/>
</dbReference>
<dbReference type="PANTHER" id="PTHR11956:SF5">
    <property type="entry name" value="ARGININE--TRNA LIGASE, CYTOPLASMIC"/>
    <property type="match status" value="1"/>
</dbReference>
<organism evidence="17">
    <name type="scientific">Leptocylindrus danicus</name>
    <dbReference type="NCBI Taxonomy" id="163516"/>
    <lineage>
        <taxon>Eukaryota</taxon>
        <taxon>Sar</taxon>
        <taxon>Stramenopiles</taxon>
        <taxon>Ochrophyta</taxon>
        <taxon>Bacillariophyta</taxon>
        <taxon>Coscinodiscophyceae</taxon>
        <taxon>Chaetocerotophycidae</taxon>
        <taxon>Leptocylindrales</taxon>
        <taxon>Leptocylindraceae</taxon>
        <taxon>Leptocylindrus</taxon>
    </lineage>
</organism>
<dbReference type="Gene3D" id="1.20.1050.130">
    <property type="match status" value="1"/>
</dbReference>
<evidence type="ECO:0000313" key="17">
    <source>
        <dbReference type="EMBL" id="CAD9561139.1"/>
    </source>
</evidence>
<evidence type="ECO:0000313" key="16">
    <source>
        <dbReference type="EMBL" id="CAD9561133.1"/>
    </source>
</evidence>
<dbReference type="FunFam" id="1.10.730.10:FF:000006">
    <property type="entry name" value="Arginyl-tRNA synthetase 2, mitochondrial"/>
    <property type="match status" value="1"/>
</dbReference>
<evidence type="ECO:0000256" key="8">
    <source>
        <dbReference type="ARBA" id="ARBA00022840"/>
    </source>
</evidence>
<dbReference type="SUPFAM" id="SSF55190">
    <property type="entry name" value="Arginyl-tRNA synthetase (ArgRS), N-terminal 'additional' domain"/>
    <property type="match status" value="1"/>
</dbReference>
<dbReference type="Gene3D" id="3.30.1360.70">
    <property type="entry name" value="Arginyl tRNA synthetase N-terminal domain"/>
    <property type="match status" value="1"/>
</dbReference>
<dbReference type="EC" id="6.1.1.19" evidence="4"/>
<proteinExistence type="inferred from homology"/>
<dbReference type="EMBL" id="HBGY01004789">
    <property type="protein sequence ID" value="CAD9561133.1"/>
    <property type="molecule type" value="Transcribed_RNA"/>
</dbReference>
<dbReference type="InterPro" id="IPR005148">
    <property type="entry name" value="Arg-tRNA-synth_N"/>
</dbReference>
<dbReference type="InterPro" id="IPR001412">
    <property type="entry name" value="aa-tRNA-synth_I_CS"/>
</dbReference>
<evidence type="ECO:0000256" key="12">
    <source>
        <dbReference type="ARBA" id="ARBA00049339"/>
    </source>
</evidence>
<reference evidence="17" key="1">
    <citation type="submission" date="2021-01" db="EMBL/GenBank/DDBJ databases">
        <authorList>
            <person name="Corre E."/>
            <person name="Pelletier E."/>
            <person name="Niang G."/>
            <person name="Scheremetjew M."/>
            <person name="Finn R."/>
            <person name="Kale V."/>
            <person name="Holt S."/>
            <person name="Cochrane G."/>
            <person name="Meng A."/>
            <person name="Brown T."/>
            <person name="Cohen L."/>
        </authorList>
    </citation>
    <scope>NUCLEOTIDE SEQUENCE</scope>
    <source>
        <strain evidence="17">B650</strain>
    </source>
</reference>
<dbReference type="EMBL" id="HBGY01004790">
    <property type="protein sequence ID" value="CAD9561139.1"/>
    <property type="molecule type" value="Transcribed_RNA"/>
</dbReference>
<evidence type="ECO:0000256" key="1">
    <source>
        <dbReference type="ARBA" id="ARBA00004496"/>
    </source>
</evidence>
<dbReference type="Gene3D" id="1.10.730.10">
    <property type="entry name" value="Isoleucyl-tRNA Synthetase, Domain 1"/>
    <property type="match status" value="1"/>
</dbReference>
<evidence type="ECO:0000256" key="5">
    <source>
        <dbReference type="ARBA" id="ARBA00022490"/>
    </source>
</evidence>
<dbReference type="SMART" id="SM00836">
    <property type="entry name" value="DALR_1"/>
    <property type="match status" value="1"/>
</dbReference>
<comment type="similarity">
    <text evidence="2 13">Belongs to the class-I aminoacyl-tRNA synthetase family.</text>
</comment>
<evidence type="ECO:0000259" key="14">
    <source>
        <dbReference type="SMART" id="SM00836"/>
    </source>
</evidence>
<dbReference type="InterPro" id="IPR036695">
    <property type="entry name" value="Arg-tRNA-synth_N_sf"/>
</dbReference>
<dbReference type="SUPFAM" id="SSF47323">
    <property type="entry name" value="Anticodon-binding domain of a subclass of class I aminoacyl-tRNA synthetases"/>
    <property type="match status" value="1"/>
</dbReference>
<feature type="domain" description="DALR anticodon binding" evidence="14">
    <location>
        <begin position="631"/>
        <end position="752"/>
    </location>
</feature>
<evidence type="ECO:0000256" key="10">
    <source>
        <dbReference type="ARBA" id="ARBA00023146"/>
    </source>
</evidence>
<dbReference type="FunFam" id="3.40.50.620:FF:000116">
    <property type="entry name" value="Arginine--tRNA ligase"/>
    <property type="match status" value="1"/>
</dbReference>
<keyword evidence="5" id="KW-0963">Cytoplasm</keyword>
<evidence type="ECO:0000256" key="4">
    <source>
        <dbReference type="ARBA" id="ARBA00012837"/>
    </source>
</evidence>
<dbReference type="InterPro" id="IPR035684">
    <property type="entry name" value="ArgRS_core"/>
</dbReference>
<dbReference type="GO" id="GO:0006420">
    <property type="term" value="P:arginyl-tRNA aminoacylation"/>
    <property type="evidence" value="ECO:0007669"/>
    <property type="project" value="InterPro"/>
</dbReference>
<dbReference type="InterPro" id="IPR036282">
    <property type="entry name" value="Glutathione-S-Trfase_C_sf"/>
</dbReference>
<sequence>MKTCKVFSPTQKIVAAAKLVNVKLNQCFRGYPLANGSVLYTPNGSMIFGDNAILKYLNNSPLDYNIDEWLELERDLRASAKPDIILAKLDAHLASNSFLVGGSMSVADVAMICTLVSIDPNMDKFPSVQAFVANNSGNPIFEMAGTSQIQDVEMVVYSTILSLFPDVDDAFFEVPVGGSNMMQKAKDVKLGHYQCTAALKLFQILKNSKNSKPEVVKGGPKGLAQSIIDHLPRGGAVDTSTCNIAGPGFIMLRVSADYLALKVAKLIQSDGPQPRGNEQGESVLVDFSSPNIAKEMHVGHLRSTIIGESVSRILEFTGHKTHRINHVGDWGTQFGMLIEYLKQNASSEDISGNSVGDLTEFYRNAKQCFDEDEAFKKRSQLNVVALQSGDEECTKIWQTLCDISRASFEKVYSRLNCTLTECGESFYNPMIPGVIEKFKEAKLVTDDPSGAKLCFVDGHSAPLMLQKSDGGFGYDSTDMAALHYRIKTLKCSRCIYITDYTQSQHFQMCFAAADKIGWTSDDASAAKKVELMHIGFGTVMGEDNKRFKTRSGDTVKLVDLLDESSKRMEENLRERLNEKKANITEQELPGVARVLGYSAVKYFDLHRNPTSNYVFSYDRMLDTKGNTAIYLLYAHARLVSILAKAGDQFPETMAKVEAKESSALSLVHPSEVNLAYHINQFDEVLTTLLVDLLPYRICDYLYALSNSASDFVTKCKVLGSDEMETRLLLCKATGLVMRVCFDLLGLQYVMSI</sequence>
<dbReference type="HAMAP" id="MF_00123">
    <property type="entry name" value="Arg_tRNA_synth"/>
    <property type="match status" value="1"/>
</dbReference>
<evidence type="ECO:0000256" key="7">
    <source>
        <dbReference type="ARBA" id="ARBA00022741"/>
    </source>
</evidence>
<protein>
    <recommendedName>
        <fullName evidence="4">arginine--tRNA ligase</fullName>
        <ecNumber evidence="4">6.1.1.19</ecNumber>
    </recommendedName>
    <alternativeName>
        <fullName evidence="11">Arginyl-tRNA synthetase</fullName>
    </alternativeName>
</protein>
<dbReference type="GO" id="GO:0005524">
    <property type="term" value="F:ATP binding"/>
    <property type="evidence" value="ECO:0007669"/>
    <property type="project" value="UniProtKB-KW"/>
</dbReference>
<evidence type="ECO:0000256" key="6">
    <source>
        <dbReference type="ARBA" id="ARBA00022598"/>
    </source>
</evidence>
<dbReference type="Gene3D" id="3.40.50.620">
    <property type="entry name" value="HUPs"/>
    <property type="match status" value="1"/>
</dbReference>
<keyword evidence="9 13" id="KW-0648">Protein biosynthesis</keyword>
<keyword evidence="7 13" id="KW-0547">Nucleotide-binding</keyword>
<dbReference type="Pfam" id="PF03485">
    <property type="entry name" value="Arg_tRNA_synt_N"/>
    <property type="match status" value="1"/>
</dbReference>
<dbReference type="InterPro" id="IPR008909">
    <property type="entry name" value="DALR_anticod-bd"/>
</dbReference>
<dbReference type="NCBIfam" id="TIGR00456">
    <property type="entry name" value="argS"/>
    <property type="match status" value="1"/>
</dbReference>
<comment type="subcellular location">
    <subcellularLocation>
        <location evidence="1">Cytoplasm</location>
    </subcellularLocation>
</comment>
<keyword evidence="8 13" id="KW-0067">ATP-binding</keyword>
<dbReference type="PANTHER" id="PTHR11956">
    <property type="entry name" value="ARGINYL-TRNA SYNTHETASE"/>
    <property type="match status" value="1"/>
</dbReference>
<gene>
    <name evidence="16" type="ORF">LDAN0321_LOCUS2891</name>
    <name evidence="17" type="ORF">LDAN0321_LOCUS2892</name>
</gene>
<evidence type="ECO:0000259" key="15">
    <source>
        <dbReference type="SMART" id="SM01016"/>
    </source>
</evidence>
<keyword evidence="6 13" id="KW-0436">Ligase</keyword>
<dbReference type="SUPFAM" id="SSF47616">
    <property type="entry name" value="GST C-terminal domain-like"/>
    <property type="match status" value="1"/>
</dbReference>
<dbReference type="SMART" id="SM01016">
    <property type="entry name" value="Arg_tRNA_synt_N"/>
    <property type="match status" value="1"/>
</dbReference>
<accession>A0A6U2LX67</accession>
<dbReference type="InterPro" id="IPR001278">
    <property type="entry name" value="Arg-tRNA-ligase"/>
</dbReference>
<evidence type="ECO:0000256" key="13">
    <source>
        <dbReference type="RuleBase" id="RU363038"/>
    </source>
</evidence>
<dbReference type="AlphaFoldDB" id="A0A6U2LX67"/>
<dbReference type="SUPFAM" id="SSF52374">
    <property type="entry name" value="Nucleotidylyl transferase"/>
    <property type="match status" value="1"/>
</dbReference>
<evidence type="ECO:0000256" key="3">
    <source>
        <dbReference type="ARBA" id="ARBA00011245"/>
    </source>
</evidence>
<comment type="subunit">
    <text evidence="3">Monomer.</text>
</comment>
<evidence type="ECO:0000256" key="2">
    <source>
        <dbReference type="ARBA" id="ARBA00005594"/>
    </source>
</evidence>
<evidence type="ECO:0000256" key="11">
    <source>
        <dbReference type="ARBA" id="ARBA00033033"/>
    </source>
</evidence>
<dbReference type="Pfam" id="PF05746">
    <property type="entry name" value="DALR_1"/>
    <property type="match status" value="1"/>
</dbReference>
<comment type="catalytic activity">
    <reaction evidence="12">
        <text>tRNA(Arg) + L-arginine + ATP = L-arginyl-tRNA(Arg) + AMP + diphosphate</text>
        <dbReference type="Rhea" id="RHEA:20301"/>
        <dbReference type="Rhea" id="RHEA-COMP:9658"/>
        <dbReference type="Rhea" id="RHEA-COMP:9673"/>
        <dbReference type="ChEBI" id="CHEBI:30616"/>
        <dbReference type="ChEBI" id="CHEBI:32682"/>
        <dbReference type="ChEBI" id="CHEBI:33019"/>
        <dbReference type="ChEBI" id="CHEBI:78442"/>
        <dbReference type="ChEBI" id="CHEBI:78513"/>
        <dbReference type="ChEBI" id="CHEBI:456215"/>
        <dbReference type="EC" id="6.1.1.19"/>
    </reaction>
</comment>
<dbReference type="CDD" id="cd00671">
    <property type="entry name" value="ArgRS_core"/>
    <property type="match status" value="1"/>
</dbReference>
<evidence type="ECO:0000256" key="9">
    <source>
        <dbReference type="ARBA" id="ARBA00022917"/>
    </source>
</evidence>
<keyword evidence="10 13" id="KW-0030">Aminoacyl-tRNA synthetase</keyword>
<dbReference type="GO" id="GO:0005737">
    <property type="term" value="C:cytoplasm"/>
    <property type="evidence" value="ECO:0007669"/>
    <property type="project" value="UniProtKB-SubCell"/>
</dbReference>
<name>A0A6U2LX67_9STRA</name>
<dbReference type="PRINTS" id="PR01038">
    <property type="entry name" value="TRNASYNTHARG"/>
</dbReference>
<dbReference type="PROSITE" id="PS00178">
    <property type="entry name" value="AA_TRNA_LIGASE_I"/>
    <property type="match status" value="1"/>
</dbReference>
<feature type="domain" description="Arginyl tRNA synthetase N-terminal" evidence="15">
    <location>
        <begin position="150"/>
        <end position="254"/>
    </location>
</feature>